<dbReference type="PROSITE" id="PS51123">
    <property type="entry name" value="OMPA_2"/>
    <property type="match status" value="1"/>
</dbReference>
<dbReference type="InterPro" id="IPR006664">
    <property type="entry name" value="OMP_bac"/>
</dbReference>
<evidence type="ECO:0000256" key="2">
    <source>
        <dbReference type="ARBA" id="ARBA00023136"/>
    </source>
</evidence>
<evidence type="ECO:0000256" key="4">
    <source>
        <dbReference type="PROSITE-ProRule" id="PRU00473"/>
    </source>
</evidence>
<dbReference type="InterPro" id="IPR050330">
    <property type="entry name" value="Bact_OuterMem_StrucFunc"/>
</dbReference>
<evidence type="ECO:0000259" key="5">
    <source>
        <dbReference type="PROSITE" id="PS51123"/>
    </source>
</evidence>
<dbReference type="PANTHER" id="PTHR30329:SF21">
    <property type="entry name" value="LIPOPROTEIN YIAD-RELATED"/>
    <property type="match status" value="1"/>
</dbReference>
<protein>
    <submittedName>
        <fullName evidence="6">OmpA family protein</fullName>
    </submittedName>
</protein>
<dbReference type="Pfam" id="PF00691">
    <property type="entry name" value="OmpA"/>
    <property type="match status" value="1"/>
</dbReference>
<name>A0ABW3RMZ2_9SPHI</name>
<dbReference type="CDD" id="cd07185">
    <property type="entry name" value="OmpA_C-like"/>
    <property type="match status" value="1"/>
</dbReference>
<comment type="subcellular location">
    <subcellularLocation>
        <location evidence="1">Cell outer membrane</location>
    </subcellularLocation>
</comment>
<evidence type="ECO:0000313" key="6">
    <source>
        <dbReference type="EMBL" id="MFD1166583.1"/>
    </source>
</evidence>
<feature type="domain" description="OmpA-like" evidence="5">
    <location>
        <begin position="15"/>
        <end position="129"/>
    </location>
</feature>
<comment type="caution">
    <text evidence="6">The sequence shown here is derived from an EMBL/GenBank/DDBJ whole genome shotgun (WGS) entry which is preliminary data.</text>
</comment>
<proteinExistence type="predicted"/>
<dbReference type="InterPro" id="IPR006665">
    <property type="entry name" value="OmpA-like"/>
</dbReference>
<evidence type="ECO:0000313" key="7">
    <source>
        <dbReference type="Proteomes" id="UP001597205"/>
    </source>
</evidence>
<keyword evidence="3" id="KW-0998">Cell outer membrane</keyword>
<dbReference type="Gene3D" id="3.30.1330.60">
    <property type="entry name" value="OmpA-like domain"/>
    <property type="match status" value="1"/>
</dbReference>
<organism evidence="6 7">
    <name type="scientific">Sphingobacterium daejeonense</name>
    <dbReference type="NCBI Taxonomy" id="371142"/>
    <lineage>
        <taxon>Bacteria</taxon>
        <taxon>Pseudomonadati</taxon>
        <taxon>Bacteroidota</taxon>
        <taxon>Sphingobacteriia</taxon>
        <taxon>Sphingobacteriales</taxon>
        <taxon>Sphingobacteriaceae</taxon>
        <taxon>Sphingobacterium</taxon>
    </lineage>
</organism>
<gene>
    <name evidence="6" type="ORF">ACFQ2C_13290</name>
</gene>
<accession>A0ABW3RMZ2</accession>
<evidence type="ECO:0000256" key="3">
    <source>
        <dbReference type="ARBA" id="ARBA00023237"/>
    </source>
</evidence>
<reference evidence="7" key="1">
    <citation type="journal article" date="2019" name="Int. J. Syst. Evol. Microbiol.">
        <title>The Global Catalogue of Microorganisms (GCM) 10K type strain sequencing project: providing services to taxonomists for standard genome sequencing and annotation.</title>
        <authorList>
            <consortium name="The Broad Institute Genomics Platform"/>
            <consortium name="The Broad Institute Genome Sequencing Center for Infectious Disease"/>
            <person name="Wu L."/>
            <person name="Ma J."/>
        </authorList>
    </citation>
    <scope>NUCLEOTIDE SEQUENCE [LARGE SCALE GENOMIC DNA]</scope>
    <source>
        <strain evidence="7">CCUG 52468</strain>
    </source>
</reference>
<dbReference type="SUPFAM" id="SSF103088">
    <property type="entry name" value="OmpA-like"/>
    <property type="match status" value="1"/>
</dbReference>
<keyword evidence="2 4" id="KW-0472">Membrane</keyword>
<dbReference type="Proteomes" id="UP001597205">
    <property type="component" value="Unassembled WGS sequence"/>
</dbReference>
<dbReference type="PRINTS" id="PR01021">
    <property type="entry name" value="OMPADOMAIN"/>
</dbReference>
<dbReference type="EMBL" id="JBHTKY010000020">
    <property type="protein sequence ID" value="MFD1166583.1"/>
    <property type="molecule type" value="Genomic_DNA"/>
</dbReference>
<sequence>MEIKADPVDSIPIALTLKPITKIDTVFYEFDSFEITSNIQKDVLNEVISFAKLHPKATIHIEGWTDLSGSKGYNQILSERRANTVKNYLIENGIDQYRIQTKGMGIDYDNGISEKGRKSVIVVKLLTPQ</sequence>
<keyword evidence="7" id="KW-1185">Reference proteome</keyword>
<evidence type="ECO:0000256" key="1">
    <source>
        <dbReference type="ARBA" id="ARBA00004442"/>
    </source>
</evidence>
<dbReference type="PANTHER" id="PTHR30329">
    <property type="entry name" value="STATOR ELEMENT OF FLAGELLAR MOTOR COMPLEX"/>
    <property type="match status" value="1"/>
</dbReference>
<dbReference type="RefSeq" id="WP_380897363.1">
    <property type="nucleotide sequence ID" value="NZ_JBHTKY010000020.1"/>
</dbReference>
<dbReference type="InterPro" id="IPR006690">
    <property type="entry name" value="OMPA-like_CS"/>
</dbReference>
<dbReference type="PROSITE" id="PS01068">
    <property type="entry name" value="OMPA_1"/>
    <property type="match status" value="1"/>
</dbReference>
<dbReference type="InterPro" id="IPR036737">
    <property type="entry name" value="OmpA-like_sf"/>
</dbReference>